<dbReference type="PRINTS" id="PR00081">
    <property type="entry name" value="GDHRDH"/>
</dbReference>
<dbReference type="PANTHER" id="PTHR44196:SF1">
    <property type="entry name" value="DEHYDROGENASE_REDUCTASE SDR FAMILY MEMBER 7B"/>
    <property type="match status" value="1"/>
</dbReference>
<dbReference type="EMBL" id="KV878133">
    <property type="protein sequence ID" value="OJJ05865.1"/>
    <property type="molecule type" value="Genomic_DNA"/>
</dbReference>
<dbReference type="VEuPathDB" id="FungiDB:ASPVEDRAFT_154007"/>
<dbReference type="Gene3D" id="3.40.50.720">
    <property type="entry name" value="NAD(P)-binding Rossmann-like Domain"/>
    <property type="match status" value="1"/>
</dbReference>
<dbReference type="GeneID" id="63723896"/>
<dbReference type="GO" id="GO:0016020">
    <property type="term" value="C:membrane"/>
    <property type="evidence" value="ECO:0007669"/>
    <property type="project" value="TreeGrafter"/>
</dbReference>
<dbReference type="InterPro" id="IPR036291">
    <property type="entry name" value="NAD(P)-bd_dom_sf"/>
</dbReference>
<protein>
    <submittedName>
        <fullName evidence="4">Uncharacterized protein</fullName>
    </submittedName>
</protein>
<keyword evidence="5" id="KW-1185">Reference proteome</keyword>
<name>A0A1L9PWN8_ASPVE</name>
<dbReference type="GO" id="GO:0016491">
    <property type="term" value="F:oxidoreductase activity"/>
    <property type="evidence" value="ECO:0007669"/>
    <property type="project" value="UniProtKB-KW"/>
</dbReference>
<dbReference type="PRINTS" id="PR00080">
    <property type="entry name" value="SDRFAMILY"/>
</dbReference>
<accession>A0A1L9PWN8</accession>
<dbReference type="STRING" id="1036611.A0A1L9PWN8"/>
<dbReference type="RefSeq" id="XP_040671627.1">
    <property type="nucleotide sequence ID" value="XM_040808385.1"/>
</dbReference>
<evidence type="ECO:0000313" key="5">
    <source>
        <dbReference type="Proteomes" id="UP000184073"/>
    </source>
</evidence>
<evidence type="ECO:0000313" key="4">
    <source>
        <dbReference type="EMBL" id="OJJ05865.1"/>
    </source>
</evidence>
<organism evidence="4 5">
    <name type="scientific">Aspergillus versicolor CBS 583.65</name>
    <dbReference type="NCBI Taxonomy" id="1036611"/>
    <lineage>
        <taxon>Eukaryota</taxon>
        <taxon>Fungi</taxon>
        <taxon>Dikarya</taxon>
        <taxon>Ascomycota</taxon>
        <taxon>Pezizomycotina</taxon>
        <taxon>Eurotiomycetes</taxon>
        <taxon>Eurotiomycetidae</taxon>
        <taxon>Eurotiales</taxon>
        <taxon>Aspergillaceae</taxon>
        <taxon>Aspergillus</taxon>
        <taxon>Aspergillus subgen. Nidulantes</taxon>
    </lineage>
</organism>
<dbReference type="AlphaFoldDB" id="A0A1L9PWN8"/>
<dbReference type="PANTHER" id="PTHR44196">
    <property type="entry name" value="DEHYDROGENASE/REDUCTASE SDR FAMILY MEMBER 7B"/>
    <property type="match status" value="1"/>
</dbReference>
<dbReference type="SUPFAM" id="SSF51735">
    <property type="entry name" value="NAD(P)-binding Rossmann-fold domains"/>
    <property type="match status" value="1"/>
</dbReference>
<dbReference type="OrthoDB" id="1933717at2759"/>
<evidence type="ECO:0000256" key="2">
    <source>
        <dbReference type="ARBA" id="ARBA00023002"/>
    </source>
</evidence>
<gene>
    <name evidence="4" type="ORF">ASPVEDRAFT_154007</name>
</gene>
<evidence type="ECO:0000256" key="3">
    <source>
        <dbReference type="RuleBase" id="RU000363"/>
    </source>
</evidence>
<comment type="similarity">
    <text evidence="1 3">Belongs to the short-chain dehydrogenases/reductases (SDR) family.</text>
</comment>
<proteinExistence type="inferred from homology"/>
<evidence type="ECO:0000256" key="1">
    <source>
        <dbReference type="ARBA" id="ARBA00006484"/>
    </source>
</evidence>
<reference evidence="5" key="1">
    <citation type="journal article" date="2017" name="Genome Biol.">
        <title>Comparative genomics reveals high biological diversity and specific adaptations in the industrially and medically important fungal genus Aspergillus.</title>
        <authorList>
            <person name="de Vries R.P."/>
            <person name="Riley R."/>
            <person name="Wiebenga A."/>
            <person name="Aguilar-Osorio G."/>
            <person name="Amillis S."/>
            <person name="Uchima C.A."/>
            <person name="Anderluh G."/>
            <person name="Asadollahi M."/>
            <person name="Askin M."/>
            <person name="Barry K."/>
            <person name="Battaglia E."/>
            <person name="Bayram O."/>
            <person name="Benocci T."/>
            <person name="Braus-Stromeyer S.A."/>
            <person name="Caldana C."/>
            <person name="Canovas D."/>
            <person name="Cerqueira G.C."/>
            <person name="Chen F."/>
            <person name="Chen W."/>
            <person name="Choi C."/>
            <person name="Clum A."/>
            <person name="Dos Santos R.A."/>
            <person name="Damasio A.R."/>
            <person name="Diallinas G."/>
            <person name="Emri T."/>
            <person name="Fekete E."/>
            <person name="Flipphi M."/>
            <person name="Freyberg S."/>
            <person name="Gallo A."/>
            <person name="Gournas C."/>
            <person name="Habgood R."/>
            <person name="Hainaut M."/>
            <person name="Harispe M.L."/>
            <person name="Henrissat B."/>
            <person name="Hilden K.S."/>
            <person name="Hope R."/>
            <person name="Hossain A."/>
            <person name="Karabika E."/>
            <person name="Karaffa L."/>
            <person name="Karanyi Z."/>
            <person name="Krasevec N."/>
            <person name="Kuo A."/>
            <person name="Kusch H."/>
            <person name="LaButti K."/>
            <person name="Lagendijk E.L."/>
            <person name="Lapidus A."/>
            <person name="Levasseur A."/>
            <person name="Lindquist E."/>
            <person name="Lipzen A."/>
            <person name="Logrieco A.F."/>
            <person name="MacCabe A."/>
            <person name="Maekelae M.R."/>
            <person name="Malavazi I."/>
            <person name="Melin P."/>
            <person name="Meyer V."/>
            <person name="Mielnichuk N."/>
            <person name="Miskei M."/>
            <person name="Molnar A.P."/>
            <person name="Mule G."/>
            <person name="Ngan C.Y."/>
            <person name="Orejas M."/>
            <person name="Orosz E."/>
            <person name="Ouedraogo J.P."/>
            <person name="Overkamp K.M."/>
            <person name="Park H.-S."/>
            <person name="Perrone G."/>
            <person name="Piumi F."/>
            <person name="Punt P.J."/>
            <person name="Ram A.F."/>
            <person name="Ramon A."/>
            <person name="Rauscher S."/>
            <person name="Record E."/>
            <person name="Riano-Pachon D.M."/>
            <person name="Robert V."/>
            <person name="Roehrig J."/>
            <person name="Ruller R."/>
            <person name="Salamov A."/>
            <person name="Salih N.S."/>
            <person name="Samson R.A."/>
            <person name="Sandor E."/>
            <person name="Sanguinetti M."/>
            <person name="Schuetze T."/>
            <person name="Sepcic K."/>
            <person name="Shelest E."/>
            <person name="Sherlock G."/>
            <person name="Sophianopoulou V."/>
            <person name="Squina F.M."/>
            <person name="Sun H."/>
            <person name="Susca A."/>
            <person name="Todd R.B."/>
            <person name="Tsang A."/>
            <person name="Unkles S.E."/>
            <person name="van de Wiele N."/>
            <person name="van Rossen-Uffink D."/>
            <person name="Oliveira J.V."/>
            <person name="Vesth T.C."/>
            <person name="Visser J."/>
            <person name="Yu J.-H."/>
            <person name="Zhou M."/>
            <person name="Andersen M.R."/>
            <person name="Archer D.B."/>
            <person name="Baker S.E."/>
            <person name="Benoit I."/>
            <person name="Brakhage A.A."/>
            <person name="Braus G.H."/>
            <person name="Fischer R."/>
            <person name="Frisvad J.C."/>
            <person name="Goldman G.H."/>
            <person name="Houbraken J."/>
            <person name="Oakley B."/>
            <person name="Pocsi I."/>
            <person name="Scazzocchio C."/>
            <person name="Seiboth B."/>
            <person name="vanKuyk P.A."/>
            <person name="Wortman J."/>
            <person name="Dyer P.S."/>
            <person name="Grigoriev I.V."/>
        </authorList>
    </citation>
    <scope>NUCLEOTIDE SEQUENCE [LARGE SCALE GENOMIC DNA]</scope>
    <source>
        <strain evidence="5">CBS 583.65</strain>
    </source>
</reference>
<dbReference type="Proteomes" id="UP000184073">
    <property type="component" value="Unassembled WGS sequence"/>
</dbReference>
<dbReference type="InterPro" id="IPR002347">
    <property type="entry name" value="SDR_fam"/>
</dbReference>
<keyword evidence="2" id="KW-0560">Oxidoreductase</keyword>
<sequence>MEADFSPRSMLPLHHEPYGPIRPECLRGANTGKIAVVTGAARGIGRAIAIALAVSGAKLALLDLSLESQEPSKTAVRDVSDVQVETFQCDVTDEVAVKDTFKAIESTLGPVDILVNNAGIARGEYAVTESFTNFWKVIEVNFKGTMVCTYEVLPGMAERKSGCIINIASRAAGVDMPKCTSYGASKAAVAHATASLQEEFEQLGLGEHLHAYSFHPGGVWGEMIQSFTTPAEQEELRPIFNEVPELPAYTVAYLAAGRAKEIRGMYFDCRHDIERVCRFGRENLKADGLNNLRMRFVPGYDNVP</sequence>
<dbReference type="CDD" id="cd05233">
    <property type="entry name" value="SDR_c"/>
    <property type="match status" value="1"/>
</dbReference>
<dbReference type="Pfam" id="PF00106">
    <property type="entry name" value="adh_short"/>
    <property type="match status" value="1"/>
</dbReference>